<proteinExistence type="predicted"/>
<evidence type="ECO:0000313" key="2">
    <source>
        <dbReference type="EMBL" id="KAJ7624780.1"/>
    </source>
</evidence>
<dbReference type="EMBL" id="JARKIF010000013">
    <property type="protein sequence ID" value="KAJ7624780.1"/>
    <property type="molecule type" value="Genomic_DNA"/>
</dbReference>
<name>A0AAD7BLZ7_9AGAR</name>
<accession>A0AAD7BLZ7</accession>
<sequence length="233" mass="25248">MLSSHPFLAATTDSQTPVKTFQISLSTDPHICISIPAGPQAEDTAQTSTERSRVWERLKELPRPQLFPLVQRFAHHPIARTRVDEDVSHFGPSLGIFGLSSSLRRGRRSICATLESCASLSACRKVKAPQVDSDGRQYTNGQDVSQGYIVKGDGSAGTDEQETPNSNSDRPACLSTLVHGQAGFEPKKKRIGNAQLQQNWHLGSTASPSSILRQIFCGFCLGMLGLTGLECTP</sequence>
<protein>
    <submittedName>
        <fullName evidence="2">Uncharacterized protein</fullName>
    </submittedName>
</protein>
<organism evidence="2 3">
    <name type="scientific">Roridomyces roridus</name>
    <dbReference type="NCBI Taxonomy" id="1738132"/>
    <lineage>
        <taxon>Eukaryota</taxon>
        <taxon>Fungi</taxon>
        <taxon>Dikarya</taxon>
        <taxon>Basidiomycota</taxon>
        <taxon>Agaricomycotina</taxon>
        <taxon>Agaricomycetes</taxon>
        <taxon>Agaricomycetidae</taxon>
        <taxon>Agaricales</taxon>
        <taxon>Marasmiineae</taxon>
        <taxon>Mycenaceae</taxon>
        <taxon>Roridomyces</taxon>
    </lineage>
</organism>
<feature type="compositionally biased region" description="Polar residues" evidence="1">
    <location>
        <begin position="136"/>
        <end position="145"/>
    </location>
</feature>
<gene>
    <name evidence="2" type="ORF">FB45DRAFT_869659</name>
</gene>
<evidence type="ECO:0000313" key="3">
    <source>
        <dbReference type="Proteomes" id="UP001221142"/>
    </source>
</evidence>
<feature type="region of interest" description="Disordered" evidence="1">
    <location>
        <begin position="131"/>
        <end position="171"/>
    </location>
</feature>
<comment type="caution">
    <text evidence="2">The sequence shown here is derived from an EMBL/GenBank/DDBJ whole genome shotgun (WGS) entry which is preliminary data.</text>
</comment>
<dbReference type="Proteomes" id="UP001221142">
    <property type="component" value="Unassembled WGS sequence"/>
</dbReference>
<keyword evidence="3" id="KW-1185">Reference proteome</keyword>
<evidence type="ECO:0000256" key="1">
    <source>
        <dbReference type="SAM" id="MobiDB-lite"/>
    </source>
</evidence>
<dbReference type="AlphaFoldDB" id="A0AAD7BLZ7"/>
<reference evidence="2" key="1">
    <citation type="submission" date="2023-03" db="EMBL/GenBank/DDBJ databases">
        <title>Massive genome expansion in bonnet fungi (Mycena s.s.) driven by repeated elements and novel gene families across ecological guilds.</title>
        <authorList>
            <consortium name="Lawrence Berkeley National Laboratory"/>
            <person name="Harder C.B."/>
            <person name="Miyauchi S."/>
            <person name="Viragh M."/>
            <person name="Kuo A."/>
            <person name="Thoen E."/>
            <person name="Andreopoulos B."/>
            <person name="Lu D."/>
            <person name="Skrede I."/>
            <person name="Drula E."/>
            <person name="Henrissat B."/>
            <person name="Morin E."/>
            <person name="Kohler A."/>
            <person name="Barry K."/>
            <person name="LaButti K."/>
            <person name="Morin E."/>
            <person name="Salamov A."/>
            <person name="Lipzen A."/>
            <person name="Mereny Z."/>
            <person name="Hegedus B."/>
            <person name="Baldrian P."/>
            <person name="Stursova M."/>
            <person name="Weitz H."/>
            <person name="Taylor A."/>
            <person name="Grigoriev I.V."/>
            <person name="Nagy L.G."/>
            <person name="Martin F."/>
            <person name="Kauserud H."/>
        </authorList>
    </citation>
    <scope>NUCLEOTIDE SEQUENCE</scope>
    <source>
        <strain evidence="2">9284</strain>
    </source>
</reference>